<dbReference type="Proteomes" id="UP000006702">
    <property type="component" value="Unassembled WGS sequence"/>
</dbReference>
<feature type="compositionally biased region" description="Basic and acidic residues" evidence="1">
    <location>
        <begin position="70"/>
        <end position="80"/>
    </location>
</feature>
<protein>
    <submittedName>
        <fullName evidence="2">Uncharacterized protein</fullName>
    </submittedName>
</protein>
<evidence type="ECO:0000313" key="3">
    <source>
        <dbReference type="Proteomes" id="UP000006702"/>
    </source>
</evidence>
<feature type="compositionally biased region" description="Acidic residues" evidence="1">
    <location>
        <begin position="54"/>
        <end position="69"/>
    </location>
</feature>
<keyword evidence="3" id="KW-1185">Reference proteome</keyword>
<dbReference type="KEGG" id="nfi:NFIA_094840"/>
<evidence type="ECO:0000313" key="2">
    <source>
        <dbReference type="EMBL" id="EAW19864.1"/>
    </source>
</evidence>
<dbReference type="OrthoDB" id="10553910at2759"/>
<name>A1DAH4_NEOFI</name>
<evidence type="ECO:0000256" key="1">
    <source>
        <dbReference type="SAM" id="MobiDB-lite"/>
    </source>
</evidence>
<feature type="region of interest" description="Disordered" evidence="1">
    <location>
        <begin position="46"/>
        <end position="100"/>
    </location>
</feature>
<dbReference type="VEuPathDB" id="FungiDB:NFIA_094840"/>
<organism evidence="2 3">
    <name type="scientific">Neosartorya fischeri (strain ATCC 1020 / DSM 3700 / CBS 544.65 / FGSC A1164 / JCM 1740 / NRRL 181 / WB 181)</name>
    <name type="common">Aspergillus fischerianus</name>
    <dbReference type="NCBI Taxonomy" id="331117"/>
    <lineage>
        <taxon>Eukaryota</taxon>
        <taxon>Fungi</taxon>
        <taxon>Dikarya</taxon>
        <taxon>Ascomycota</taxon>
        <taxon>Pezizomycotina</taxon>
        <taxon>Eurotiomycetes</taxon>
        <taxon>Eurotiomycetidae</taxon>
        <taxon>Eurotiales</taxon>
        <taxon>Aspergillaceae</taxon>
        <taxon>Aspergillus</taxon>
        <taxon>Aspergillus subgen. Fumigati</taxon>
    </lineage>
</organism>
<reference evidence="3" key="1">
    <citation type="journal article" date="2008" name="PLoS Genet.">
        <title>Genomic islands in the pathogenic filamentous fungus Aspergillus fumigatus.</title>
        <authorList>
            <person name="Fedorova N.D."/>
            <person name="Khaldi N."/>
            <person name="Joardar V.S."/>
            <person name="Maiti R."/>
            <person name="Amedeo P."/>
            <person name="Anderson M.J."/>
            <person name="Crabtree J."/>
            <person name="Silva J.C."/>
            <person name="Badger J.H."/>
            <person name="Albarraq A."/>
            <person name="Angiuoli S."/>
            <person name="Bussey H."/>
            <person name="Bowyer P."/>
            <person name="Cotty P.J."/>
            <person name="Dyer P.S."/>
            <person name="Egan A."/>
            <person name="Galens K."/>
            <person name="Fraser-Liggett C.M."/>
            <person name="Haas B.J."/>
            <person name="Inman J.M."/>
            <person name="Kent R."/>
            <person name="Lemieux S."/>
            <person name="Malavazi I."/>
            <person name="Orvis J."/>
            <person name="Roemer T."/>
            <person name="Ronning C.M."/>
            <person name="Sundaram J.P."/>
            <person name="Sutton G."/>
            <person name="Turner G."/>
            <person name="Venter J.C."/>
            <person name="White O.R."/>
            <person name="Whitty B.R."/>
            <person name="Youngman P."/>
            <person name="Wolfe K.H."/>
            <person name="Goldman G.H."/>
            <person name="Wortman J.R."/>
            <person name="Jiang B."/>
            <person name="Denning D.W."/>
            <person name="Nierman W.C."/>
        </authorList>
    </citation>
    <scope>NUCLEOTIDE SEQUENCE [LARGE SCALE GENOMIC DNA]</scope>
    <source>
        <strain evidence="3">ATCC 1020 / DSM 3700 / CBS 544.65 / FGSC A1164 / JCM 1740 / NRRL 181 / WB 181</strain>
    </source>
</reference>
<dbReference type="HOGENOM" id="CLU_2184658_0_0_1"/>
<dbReference type="GeneID" id="4588916"/>
<gene>
    <name evidence="2" type="ORF">NFIA_094840</name>
</gene>
<dbReference type="RefSeq" id="XP_001261761.1">
    <property type="nucleotide sequence ID" value="XM_001261760.1"/>
</dbReference>
<dbReference type="AlphaFoldDB" id="A1DAH4"/>
<dbReference type="eggNOG" id="ENOG502RPIC">
    <property type="taxonomic scope" value="Eukaryota"/>
</dbReference>
<accession>A1DAH4</accession>
<dbReference type="EMBL" id="DS027694">
    <property type="protein sequence ID" value="EAW19864.1"/>
    <property type="molecule type" value="Genomic_DNA"/>
</dbReference>
<sequence>MLLRTPAKKMAQSPVTLSSHYVCTYWGTPRRKNNILFISMSSLQDHPDVINDPLSEDETSEPVPSEGEELEQKDTRERPWKGFWPPPPSSKPGYPYDVKPGDIVTIMGN</sequence>
<proteinExistence type="predicted"/>